<keyword evidence="1" id="KW-0808">Transferase</keyword>
<dbReference type="PANTHER" id="PTHR43877">
    <property type="entry name" value="AMINOALKYLPHOSPHONATE N-ACETYLTRANSFERASE-RELATED-RELATED"/>
    <property type="match status" value="1"/>
</dbReference>
<keyword evidence="5" id="KW-1185">Reference proteome</keyword>
<evidence type="ECO:0000313" key="5">
    <source>
        <dbReference type="Proteomes" id="UP001199044"/>
    </source>
</evidence>
<gene>
    <name evidence="4" type="ORF">LDJ79_11585</name>
</gene>
<dbReference type="CDD" id="cd04301">
    <property type="entry name" value="NAT_SF"/>
    <property type="match status" value="1"/>
</dbReference>
<dbReference type="InterPro" id="IPR016181">
    <property type="entry name" value="Acyl_CoA_acyltransferase"/>
</dbReference>
<proteinExistence type="predicted"/>
<dbReference type="EMBL" id="JAIWIU010000069">
    <property type="protein sequence ID" value="MCA2016756.1"/>
    <property type="molecule type" value="Genomic_DNA"/>
</dbReference>
<dbReference type="Gene3D" id="3.40.630.30">
    <property type="match status" value="1"/>
</dbReference>
<organism evidence="4 5">
    <name type="scientific">Vibrio tritonius</name>
    <dbReference type="NCBI Taxonomy" id="1435069"/>
    <lineage>
        <taxon>Bacteria</taxon>
        <taxon>Pseudomonadati</taxon>
        <taxon>Pseudomonadota</taxon>
        <taxon>Gammaproteobacteria</taxon>
        <taxon>Vibrionales</taxon>
        <taxon>Vibrionaceae</taxon>
        <taxon>Vibrio</taxon>
    </lineage>
</organism>
<feature type="domain" description="N-acetyltransferase" evidence="3">
    <location>
        <begin position="1"/>
        <end position="153"/>
    </location>
</feature>
<dbReference type="Pfam" id="PF00583">
    <property type="entry name" value="Acetyltransf_1"/>
    <property type="match status" value="1"/>
</dbReference>
<dbReference type="RefSeq" id="WP_225250684.1">
    <property type="nucleotide sequence ID" value="NZ_JAIWIU010000069.1"/>
</dbReference>
<evidence type="ECO:0000256" key="1">
    <source>
        <dbReference type="ARBA" id="ARBA00022679"/>
    </source>
</evidence>
<dbReference type="InterPro" id="IPR000182">
    <property type="entry name" value="GNAT_dom"/>
</dbReference>
<dbReference type="Proteomes" id="UP001199044">
    <property type="component" value="Unassembled WGS sequence"/>
</dbReference>
<name>A0ABS7YM68_9VIBR</name>
<accession>A0ABS7YM68</accession>
<protein>
    <submittedName>
        <fullName evidence="4">GNAT family N-acetyltransferase</fullName>
    </submittedName>
</protein>
<evidence type="ECO:0000313" key="4">
    <source>
        <dbReference type="EMBL" id="MCA2016756.1"/>
    </source>
</evidence>
<dbReference type="PROSITE" id="PS51186">
    <property type="entry name" value="GNAT"/>
    <property type="match status" value="1"/>
</dbReference>
<reference evidence="5" key="1">
    <citation type="submission" date="2023-07" db="EMBL/GenBank/DDBJ databases">
        <title>Molecular identification of indigenous halophilic bacteria isolated from red sea cost, biodegradation of synthetic dyes and assessment of degraded metabolite toxicity.</title>
        <authorList>
            <person name="Chaieb K."/>
            <person name="Altayb H.N."/>
        </authorList>
    </citation>
    <scope>NUCLEOTIDE SEQUENCE [LARGE SCALE GENOMIC DNA]</scope>
    <source>
        <strain evidence="5">K20</strain>
    </source>
</reference>
<comment type="caution">
    <text evidence="4">The sequence shown here is derived from an EMBL/GenBank/DDBJ whole genome shotgun (WGS) entry which is preliminary data.</text>
</comment>
<evidence type="ECO:0000259" key="3">
    <source>
        <dbReference type="PROSITE" id="PS51186"/>
    </source>
</evidence>
<evidence type="ECO:0000256" key="2">
    <source>
        <dbReference type="ARBA" id="ARBA00023315"/>
    </source>
</evidence>
<dbReference type="InterPro" id="IPR050832">
    <property type="entry name" value="Bact_Acetyltransf"/>
</dbReference>
<dbReference type="SUPFAM" id="SSF55729">
    <property type="entry name" value="Acyl-CoA N-acyltransferases (Nat)"/>
    <property type="match status" value="1"/>
</dbReference>
<sequence length="154" mass="17786">MNICLLAEHPQYCPEIAQWYFDEWACLSPHASIERVIADVIAKSHSKSLLPLSYIAFSDTTLAGVAELKYREHKGYPDYEHWLGGVFVSPNYRRQGVAKALITKALHHADGLGIRYLYLQTEDKNRILYQQFGFHPLHETEPGIFIMMRDCFEI</sequence>
<keyword evidence="2" id="KW-0012">Acyltransferase</keyword>